<evidence type="ECO:0000256" key="2">
    <source>
        <dbReference type="SAM" id="MobiDB-lite"/>
    </source>
</evidence>
<reference evidence="3" key="2">
    <citation type="journal article" date="2023" name="Microbiol Resour">
        <title>Decontamination and Annotation of the Draft Genome Sequence of the Oomycete Lagenidium giganteum ARSEF 373.</title>
        <authorList>
            <person name="Morgan W.R."/>
            <person name="Tartar A."/>
        </authorList>
    </citation>
    <scope>NUCLEOTIDE SEQUENCE</scope>
    <source>
        <strain evidence="3">ARSEF 373</strain>
    </source>
</reference>
<dbReference type="EMBL" id="DAKRPA010000034">
    <property type="protein sequence ID" value="DBA02226.1"/>
    <property type="molecule type" value="Genomic_DNA"/>
</dbReference>
<organism evidence="3 4">
    <name type="scientific">Lagenidium giganteum</name>
    <dbReference type="NCBI Taxonomy" id="4803"/>
    <lineage>
        <taxon>Eukaryota</taxon>
        <taxon>Sar</taxon>
        <taxon>Stramenopiles</taxon>
        <taxon>Oomycota</taxon>
        <taxon>Peronosporomycetes</taxon>
        <taxon>Pythiales</taxon>
        <taxon>Pythiaceae</taxon>
    </lineage>
</organism>
<keyword evidence="4" id="KW-1185">Reference proteome</keyword>
<feature type="region of interest" description="Disordered" evidence="2">
    <location>
        <begin position="641"/>
        <end position="660"/>
    </location>
</feature>
<name>A0AAV2Z7C2_9STRA</name>
<feature type="coiled-coil region" evidence="1">
    <location>
        <begin position="291"/>
        <end position="374"/>
    </location>
</feature>
<reference evidence="3" key="1">
    <citation type="submission" date="2022-11" db="EMBL/GenBank/DDBJ databases">
        <authorList>
            <person name="Morgan W.R."/>
            <person name="Tartar A."/>
        </authorList>
    </citation>
    <scope>NUCLEOTIDE SEQUENCE</scope>
    <source>
        <strain evidence="3">ARSEF 373</strain>
    </source>
</reference>
<feature type="coiled-coil region" evidence="1">
    <location>
        <begin position="145"/>
        <end position="248"/>
    </location>
</feature>
<accession>A0AAV2Z7C2</accession>
<evidence type="ECO:0000313" key="3">
    <source>
        <dbReference type="EMBL" id="DBA02226.1"/>
    </source>
</evidence>
<sequence>MASGTTKAPALEADADDAGIVEAGSLSSSVAENMRMTLNEPVVVAQANIEGTAFVAWRSTMEEHLQTETTALKNRVLALQTEFDEASHYIRGDYAWRKQLVSFHDRLNEALELQLIDLVTKLQENGDSLTKSIGETFQSKDLATKQELEAQAKMYEDKLRRTRLSLKNEIDRFTHLERCLRREETNQAKEMYQRRIEQLQQEHYSKEAELQAILREFKSSYTSIELMNIQLMDTLKNSREEIARLKKMLPKPGSAVNVSPTRANSQVGHSPTRWSVANATEAYVSSLKHSLAVSNQTIDGLRKQVEDLGNEKETLQRRVRGSEESLHRVTDELSRARQLLSESHDSLLENKKRIEVLETDKNQLHDSLIDLQQRTASIQHDRDDARRYAQATTELMRALELQVAEHRTHVERKKTLKGQFSQLRDQAPAEAPAEDIVKLVESFLHDSSGDNTWTAASGSLSPRGQQQHELETRLRHEYEQRYGEQLNIRISHERKRVLARIELLCQRRQQEALANSANNLARYLPRRASRTQVVKEKLSITSQRPRAALDWKAVHQIVSEAFEHLGFAEWSFTDLDALHDQIDALKDRLAECEAKIQEQQQALDGQNVTIAQFQLVEKEKELLLVELTERHRDLRCAYDALKHGPDHPDRNSIDFGQRSPLTVYGQPQSLELKKPRPRPVSAAPCVPNPSGSATESLLGNSKATRDRIVRPASSAGIPPSSRLKQRLPSCTSTSRSHGIQPKGFLHSTSVETQDMTDPRREDQQEEHILSQLKSHLLVTPTENQLDDGGVVGADGVSHFSVLIAQWVNAVEAYCSYVSQVLQILQRRKHRK</sequence>
<comment type="caution">
    <text evidence="3">The sequence shown here is derived from an EMBL/GenBank/DDBJ whole genome shotgun (WGS) entry which is preliminary data.</text>
</comment>
<keyword evidence="1" id="KW-0175">Coiled coil</keyword>
<feature type="compositionally biased region" description="Polar residues" evidence="2">
    <location>
        <begin position="728"/>
        <end position="737"/>
    </location>
</feature>
<protein>
    <submittedName>
        <fullName evidence="3">Uncharacterized protein</fullName>
    </submittedName>
</protein>
<feature type="region of interest" description="Disordered" evidence="2">
    <location>
        <begin position="670"/>
        <end position="765"/>
    </location>
</feature>
<dbReference type="AlphaFoldDB" id="A0AAV2Z7C2"/>
<evidence type="ECO:0000256" key="1">
    <source>
        <dbReference type="SAM" id="Coils"/>
    </source>
</evidence>
<feature type="compositionally biased region" description="Polar residues" evidence="2">
    <location>
        <begin position="689"/>
        <end position="702"/>
    </location>
</feature>
<feature type="compositionally biased region" description="Basic and acidic residues" evidence="2">
    <location>
        <begin position="641"/>
        <end position="652"/>
    </location>
</feature>
<dbReference type="Gene3D" id="1.10.287.1490">
    <property type="match status" value="1"/>
</dbReference>
<dbReference type="Proteomes" id="UP001146120">
    <property type="component" value="Unassembled WGS sequence"/>
</dbReference>
<evidence type="ECO:0000313" key="4">
    <source>
        <dbReference type="Proteomes" id="UP001146120"/>
    </source>
</evidence>
<gene>
    <name evidence="3" type="ORF">N0F65_007636</name>
</gene>
<feature type="coiled-coil region" evidence="1">
    <location>
        <begin position="575"/>
        <end position="609"/>
    </location>
</feature>
<feature type="compositionally biased region" description="Polar residues" evidence="2">
    <location>
        <begin position="746"/>
        <end position="755"/>
    </location>
</feature>
<proteinExistence type="predicted"/>
<feature type="compositionally biased region" description="Basic and acidic residues" evidence="2">
    <location>
        <begin position="756"/>
        <end position="765"/>
    </location>
</feature>